<feature type="domain" description="DUF8035" evidence="2">
    <location>
        <begin position="815"/>
        <end position="867"/>
    </location>
</feature>
<feature type="compositionally biased region" description="Basic and acidic residues" evidence="1">
    <location>
        <begin position="768"/>
        <end position="777"/>
    </location>
</feature>
<evidence type="ECO:0000313" key="4">
    <source>
        <dbReference type="Proteomes" id="UP001160390"/>
    </source>
</evidence>
<evidence type="ECO:0000256" key="1">
    <source>
        <dbReference type="SAM" id="MobiDB-lite"/>
    </source>
</evidence>
<feature type="compositionally biased region" description="Basic and acidic residues" evidence="1">
    <location>
        <begin position="176"/>
        <end position="190"/>
    </location>
</feature>
<dbReference type="EMBL" id="CABFNP030001245">
    <property type="protein sequence ID" value="CAI6093989.1"/>
    <property type="molecule type" value="Genomic_DNA"/>
</dbReference>
<protein>
    <recommendedName>
        <fullName evidence="2">DUF8035 domain-containing protein</fullName>
    </recommendedName>
</protein>
<feature type="compositionally biased region" description="Polar residues" evidence="1">
    <location>
        <begin position="8"/>
        <end position="18"/>
    </location>
</feature>
<sequence>MTDRYVYASTNGRSSTFHNPERASMPSSIGYSSLHAGDMHVMPASTRQQPITTPRGYTVASTTTAAPTNNRTYAYEDPRAQEPVGYETIRNRRSTIDSNVRPPVIITTTQKDRPHGSSSTATNVPTSSHAQNRGSSPVRSSLRVSETQFSYAQPASSIRNRSDSVPYPRNPADVDDYSRPRDRSDSLVNRDAEAYRNSRPSVLYSAPHHSTSTINYGDEYQYTNAGELVRYDLDHSTTPARSRSKRESFDRGYYRPNVSYNADQRSFNINTSSDLSRNYGMNTSRPYEGRGGPPMTTRGFDKIERSYDTPRERDHHTPVAALPPTPTRGDVPVGTERRGGRRLPRPVSLYQDGTPSSSHFEDFHRSRDDERIMREARERELERPREIGYFHDDNVTSRGFGIRTAPADDHRDHRRDPRNNEPQKRSNEEVPSREPGVRRESRHRDHRDVRREEPQIRSNEELSSREPDFGRDSRRRSRIEDREDLPPPESDLSRDSRRRSRVEDKEDRREQREDKRGRDDKRGSDDDKERPRDKSRLRDKLASGVGIAAAAVGLAPILKDDSKNDKEPRRRRSPTDDRDVQGEPSNAEKRSKTEKDRSREQSKDRTRDRERRESPKNDSAPKDRPQRNTDTKPNGEVSNSSSDSGDAKKDTRRHRTSAAFNPNDAGEIHKLREQLAAMKTSDSSEKSEKPEKAKSSEKGKEVEREPAIVTESKSKPSRSRSRSRSMSEARDSKLRELIEEDSRGRTSGMSAINALAEQGKSVRVVSPPREKPEEKPLKGILKQPSARFPEQTNFIREGAAPHKEDKKLKDAPAGARWTKISRKIVNPEALTVGKERFEVRDDFVIVLRVLDKEEIQAYASATQVLRDDATRVNGTGRETTMTAAMIPVVATGHTGVEMMKAAMRRKTAKGAGVIIAAGKISYGLRNTG</sequence>
<name>A0AA35Q823_9HYPO</name>
<dbReference type="AlphaFoldDB" id="A0AA35Q823"/>
<organism evidence="3 4">
    <name type="scientific">Clonostachys chloroleuca</name>
    <dbReference type="NCBI Taxonomy" id="1926264"/>
    <lineage>
        <taxon>Eukaryota</taxon>
        <taxon>Fungi</taxon>
        <taxon>Dikarya</taxon>
        <taxon>Ascomycota</taxon>
        <taxon>Pezizomycotina</taxon>
        <taxon>Sordariomycetes</taxon>
        <taxon>Hypocreomycetidae</taxon>
        <taxon>Hypocreales</taxon>
        <taxon>Bionectriaceae</taxon>
        <taxon>Clonostachys</taxon>
    </lineage>
</organism>
<feature type="compositionally biased region" description="Basic and acidic residues" evidence="1">
    <location>
        <begin position="725"/>
        <end position="744"/>
    </location>
</feature>
<evidence type="ECO:0000259" key="2">
    <source>
        <dbReference type="Pfam" id="PF26118"/>
    </source>
</evidence>
<dbReference type="PANTHER" id="PTHR42081:SF1">
    <property type="entry name" value="ZINC FINGER PROTEIN DHHC DOMAIN CONTAINING PROTEIN"/>
    <property type="match status" value="1"/>
</dbReference>
<feature type="region of interest" description="Disordered" evidence="1">
    <location>
        <begin position="76"/>
        <end position="190"/>
    </location>
</feature>
<dbReference type="InterPro" id="IPR058348">
    <property type="entry name" value="DUF8035"/>
</dbReference>
<comment type="caution">
    <text evidence="3">The sequence shown here is derived from an EMBL/GenBank/DDBJ whole genome shotgun (WGS) entry which is preliminary data.</text>
</comment>
<dbReference type="Pfam" id="PF26118">
    <property type="entry name" value="DUF8035"/>
    <property type="match status" value="1"/>
</dbReference>
<gene>
    <name evidence="3" type="ORF">CCHLO57077_00001064</name>
</gene>
<dbReference type="Proteomes" id="UP001160390">
    <property type="component" value="Unassembled WGS sequence"/>
</dbReference>
<dbReference type="PANTHER" id="PTHR42081">
    <property type="entry name" value="ZINC FINGER PROTEIN DHHC DOMAIN CONTAINING PROTEIN"/>
    <property type="match status" value="1"/>
</dbReference>
<accession>A0AA35Q823</accession>
<evidence type="ECO:0000313" key="3">
    <source>
        <dbReference type="EMBL" id="CAI6093989.1"/>
    </source>
</evidence>
<feature type="compositionally biased region" description="Basic and acidic residues" evidence="1">
    <location>
        <begin position="558"/>
        <end position="630"/>
    </location>
</feature>
<feature type="region of interest" description="Disordered" evidence="1">
    <location>
        <begin position="1"/>
        <end position="26"/>
    </location>
</feature>
<feature type="compositionally biased region" description="Polar residues" evidence="1">
    <location>
        <begin position="116"/>
        <end position="159"/>
    </location>
</feature>
<reference evidence="3" key="1">
    <citation type="submission" date="2023-01" db="EMBL/GenBank/DDBJ databases">
        <authorList>
            <person name="Piombo E."/>
        </authorList>
    </citation>
    <scope>NUCLEOTIDE SEQUENCE</scope>
</reference>
<keyword evidence="4" id="KW-1185">Reference proteome</keyword>
<feature type="compositionally biased region" description="Low complexity" evidence="1">
    <location>
        <begin position="542"/>
        <end position="557"/>
    </location>
</feature>
<feature type="compositionally biased region" description="Basic and acidic residues" evidence="1">
    <location>
        <begin position="682"/>
        <end position="706"/>
    </location>
</feature>
<feature type="region of interest" description="Disordered" evidence="1">
    <location>
        <begin position="388"/>
        <end position="777"/>
    </location>
</feature>
<feature type="compositionally biased region" description="Basic and acidic residues" evidence="1">
    <location>
        <begin position="406"/>
        <end position="541"/>
    </location>
</feature>
<feature type="compositionally biased region" description="Polar residues" evidence="1">
    <location>
        <begin position="271"/>
        <end position="285"/>
    </location>
</feature>
<feature type="compositionally biased region" description="Basic and acidic residues" evidence="1">
    <location>
        <begin position="299"/>
        <end position="317"/>
    </location>
</feature>
<proteinExistence type="predicted"/>
<feature type="region of interest" description="Disordered" evidence="1">
    <location>
        <begin position="271"/>
        <end position="367"/>
    </location>
</feature>